<dbReference type="OrthoDB" id="288554at2"/>
<protein>
    <recommendedName>
        <fullName evidence="1">DUF6881 domain-containing protein</fullName>
    </recommendedName>
</protein>
<accession>A0A4R4TIR7</accession>
<evidence type="ECO:0000313" key="2">
    <source>
        <dbReference type="EMBL" id="TDC77738.1"/>
    </source>
</evidence>
<sequence length="93" mass="11040">MRYWKVRWHHEFAEEPIAIYSEIGPDDYETRRVEEFGDGRLGWADQDREHGGTSLAYTEFGDIEEVREQPEFSALVITEREFDAVWRRAVESS</sequence>
<reference evidence="2 3" key="1">
    <citation type="submission" date="2019-03" db="EMBL/GenBank/DDBJ databases">
        <title>Draft genome sequences of novel Actinobacteria.</title>
        <authorList>
            <person name="Sahin N."/>
            <person name="Ay H."/>
            <person name="Saygin H."/>
        </authorList>
    </citation>
    <scope>NUCLEOTIDE SEQUENCE [LARGE SCALE GENOMIC DNA]</scope>
    <source>
        <strain evidence="2 3">DSM 41900</strain>
    </source>
</reference>
<organism evidence="2 3">
    <name type="scientific">Streptomyces hainanensis</name>
    <dbReference type="NCBI Taxonomy" id="402648"/>
    <lineage>
        <taxon>Bacteria</taxon>
        <taxon>Bacillati</taxon>
        <taxon>Actinomycetota</taxon>
        <taxon>Actinomycetes</taxon>
        <taxon>Kitasatosporales</taxon>
        <taxon>Streptomycetaceae</taxon>
        <taxon>Streptomyces</taxon>
    </lineage>
</organism>
<dbReference type="AlphaFoldDB" id="A0A4R4TIR7"/>
<keyword evidence="3" id="KW-1185">Reference proteome</keyword>
<name>A0A4R4TIR7_9ACTN</name>
<dbReference type="Proteomes" id="UP000295345">
    <property type="component" value="Unassembled WGS sequence"/>
</dbReference>
<comment type="caution">
    <text evidence="2">The sequence shown here is derived from an EMBL/GenBank/DDBJ whole genome shotgun (WGS) entry which is preliminary data.</text>
</comment>
<proteinExistence type="predicted"/>
<dbReference type="EMBL" id="SMKI01000047">
    <property type="protein sequence ID" value="TDC77738.1"/>
    <property type="molecule type" value="Genomic_DNA"/>
</dbReference>
<gene>
    <name evidence="2" type="ORF">E1283_06550</name>
</gene>
<dbReference type="InterPro" id="IPR049248">
    <property type="entry name" value="DUF6881"/>
</dbReference>
<dbReference type="Pfam" id="PF21812">
    <property type="entry name" value="DUF6881"/>
    <property type="match status" value="1"/>
</dbReference>
<feature type="domain" description="DUF6881" evidence="1">
    <location>
        <begin position="2"/>
        <end position="90"/>
    </location>
</feature>
<evidence type="ECO:0000259" key="1">
    <source>
        <dbReference type="Pfam" id="PF21812"/>
    </source>
</evidence>
<dbReference type="RefSeq" id="WP_132816936.1">
    <property type="nucleotide sequence ID" value="NZ_SMKI01000047.1"/>
</dbReference>
<evidence type="ECO:0000313" key="3">
    <source>
        <dbReference type="Proteomes" id="UP000295345"/>
    </source>
</evidence>